<keyword evidence="2" id="KW-1185">Reference proteome</keyword>
<reference evidence="1" key="1">
    <citation type="submission" date="2020-08" db="EMBL/GenBank/DDBJ databases">
        <title>Multicomponent nature underlies the extraordinary mechanical properties of spider dragline silk.</title>
        <authorList>
            <person name="Kono N."/>
            <person name="Nakamura H."/>
            <person name="Mori M."/>
            <person name="Yoshida Y."/>
            <person name="Ohtoshi R."/>
            <person name="Malay A.D."/>
            <person name="Moran D.A.P."/>
            <person name="Tomita M."/>
            <person name="Numata K."/>
            <person name="Arakawa K."/>
        </authorList>
    </citation>
    <scope>NUCLEOTIDE SEQUENCE</scope>
</reference>
<name>A0A8X6RYS6_TRICX</name>
<organism evidence="1 2">
    <name type="scientific">Trichonephila clavipes</name>
    <name type="common">Golden silk orbweaver</name>
    <name type="synonym">Nephila clavipes</name>
    <dbReference type="NCBI Taxonomy" id="2585209"/>
    <lineage>
        <taxon>Eukaryota</taxon>
        <taxon>Metazoa</taxon>
        <taxon>Ecdysozoa</taxon>
        <taxon>Arthropoda</taxon>
        <taxon>Chelicerata</taxon>
        <taxon>Arachnida</taxon>
        <taxon>Araneae</taxon>
        <taxon>Araneomorphae</taxon>
        <taxon>Entelegynae</taxon>
        <taxon>Araneoidea</taxon>
        <taxon>Nephilidae</taxon>
        <taxon>Trichonephila</taxon>
    </lineage>
</organism>
<gene>
    <name evidence="1" type="ORF">TNCV_3092551</name>
</gene>
<dbReference type="EMBL" id="BMAU01021239">
    <property type="protein sequence ID" value="GFY03629.1"/>
    <property type="molecule type" value="Genomic_DNA"/>
</dbReference>
<sequence>MRRSSRADVTLAVPGPLERATFPCANHLRHRRCTMDTSRSVFSCDLTKRPTFPSQRDHHTPRQVVCQLEMPPLTTAWHSALYTFPVTQDKNFYNYFPLRNHGTKLAIHQLLFPFIVRHVRSRATHLTSLA</sequence>
<proteinExistence type="predicted"/>
<protein>
    <submittedName>
        <fullName evidence="1">Uncharacterized protein</fullName>
    </submittedName>
</protein>
<accession>A0A8X6RYS6</accession>
<dbReference type="AlphaFoldDB" id="A0A8X6RYS6"/>
<comment type="caution">
    <text evidence="1">The sequence shown here is derived from an EMBL/GenBank/DDBJ whole genome shotgun (WGS) entry which is preliminary data.</text>
</comment>
<evidence type="ECO:0000313" key="2">
    <source>
        <dbReference type="Proteomes" id="UP000887159"/>
    </source>
</evidence>
<evidence type="ECO:0000313" key="1">
    <source>
        <dbReference type="EMBL" id="GFY03629.1"/>
    </source>
</evidence>
<dbReference type="Proteomes" id="UP000887159">
    <property type="component" value="Unassembled WGS sequence"/>
</dbReference>